<dbReference type="SUPFAM" id="SSF50621">
    <property type="entry name" value="Alanine racemase C-terminal domain-like"/>
    <property type="match status" value="1"/>
</dbReference>
<dbReference type="PROSITE" id="PS00879">
    <property type="entry name" value="ODR_DC_2_2"/>
    <property type="match status" value="1"/>
</dbReference>
<accession>A0A016WV51</accession>
<dbReference type="SUPFAM" id="SSF51419">
    <property type="entry name" value="PLP-binding barrel"/>
    <property type="match status" value="1"/>
</dbReference>
<dbReference type="InterPro" id="IPR022657">
    <property type="entry name" value="De-COase2_CS"/>
</dbReference>
<dbReference type="OrthoDB" id="5034579at2759"/>
<feature type="domain" description="Orn/DAP/Arg decarboxylase 2 N-terminal" evidence="1">
    <location>
        <begin position="64"/>
        <end position="301"/>
    </location>
</feature>
<dbReference type="AlphaFoldDB" id="A0A016WV51"/>
<name>A0A016WV51_9BILA</name>
<gene>
    <name evidence="2" type="primary">Acey_s0492.g2416</name>
    <name evidence="2" type="synonym">Acey-F53F10.2</name>
    <name evidence="2" type="ORF">Y032_0492g2416</name>
</gene>
<dbReference type="InterPro" id="IPR022644">
    <property type="entry name" value="De-COase2_N"/>
</dbReference>
<keyword evidence="3" id="KW-1185">Reference proteome</keyword>
<dbReference type="GO" id="GO:0003824">
    <property type="term" value="F:catalytic activity"/>
    <property type="evidence" value="ECO:0007669"/>
    <property type="project" value="InterPro"/>
</dbReference>
<dbReference type="InterPro" id="IPR000183">
    <property type="entry name" value="Orn/DAP/Arg_de-COase"/>
</dbReference>
<dbReference type="InterPro" id="IPR009006">
    <property type="entry name" value="Ala_racemase/Decarboxylase_C"/>
</dbReference>
<reference evidence="3" key="1">
    <citation type="journal article" date="2015" name="Nat. Genet.">
        <title>The genome and transcriptome of the zoonotic hookworm Ancylostoma ceylanicum identify infection-specific gene families.</title>
        <authorList>
            <person name="Schwarz E.M."/>
            <person name="Hu Y."/>
            <person name="Antoshechkin I."/>
            <person name="Miller M.M."/>
            <person name="Sternberg P.W."/>
            <person name="Aroian R.V."/>
        </authorList>
    </citation>
    <scope>NUCLEOTIDE SEQUENCE</scope>
    <source>
        <strain evidence="3">HY135</strain>
    </source>
</reference>
<evidence type="ECO:0000313" key="2">
    <source>
        <dbReference type="EMBL" id="EYC43476.1"/>
    </source>
</evidence>
<dbReference type="PANTHER" id="PTHR11482:SF56">
    <property type="entry name" value="ANTIZYME INHIBITOR 1"/>
    <property type="match status" value="1"/>
</dbReference>
<dbReference type="PANTHER" id="PTHR11482">
    <property type="entry name" value="ARGININE/DIAMINOPIMELATE/ORNITHINE DECARBOXYLASE"/>
    <property type="match status" value="1"/>
</dbReference>
<dbReference type="GO" id="GO:0006596">
    <property type="term" value="P:polyamine biosynthetic process"/>
    <property type="evidence" value="ECO:0007669"/>
    <property type="project" value="InterPro"/>
</dbReference>
<comment type="caution">
    <text evidence="2">The sequence shown here is derived from an EMBL/GenBank/DDBJ whole genome shotgun (WGS) entry which is preliminary data.</text>
</comment>
<sequence length="485" mass="53308">MIERRRLPSASYHSPVENEIWSKCLFAEQPVVIIGENHDATQIARHVANKQPGASPFFVMDMPSVMARVDDWQDHLPRVQAHYALRCNADPVLARMLADSAQLGFAVADTQQLAMALELVSADRIIFDCPLWTRKAMRIAGELEVGTIVIENEKQLLDAISYAPNARILLAISMNGHRGDNDSLSAQKGADPEEIEGLLMTAFELRAKVVGISFDLGSATSACTYYKALHEVHELFMFANRIGLELDTINLGGGFPASNVDKAQRFPEMCDVINAGLDQLFWSREFPQLKVVATPGRYFAAAAFVLCTNVIGKQALEARYITKDDFDDGIGFVYQTNDSVYGSFGCVLMNSQPECIPLDDVADAPQHFGTVLGASLQPGDVAQSLIRCRQLCVGDWLLWRDAGAYTMPLDAEHAVPPVYYFAGSDKWERIIGIHNKATSAYASGGANNGSDAMETASDGASDVESLDDDDEDMTECFDRVFYYSQ</sequence>
<dbReference type="Pfam" id="PF02784">
    <property type="entry name" value="Orn_Arg_deC_N"/>
    <property type="match status" value="1"/>
</dbReference>
<dbReference type="Proteomes" id="UP000024635">
    <property type="component" value="Unassembled WGS sequence"/>
</dbReference>
<proteinExistence type="predicted"/>
<organism evidence="2 3">
    <name type="scientific">Ancylostoma ceylanicum</name>
    <dbReference type="NCBI Taxonomy" id="53326"/>
    <lineage>
        <taxon>Eukaryota</taxon>
        <taxon>Metazoa</taxon>
        <taxon>Ecdysozoa</taxon>
        <taxon>Nematoda</taxon>
        <taxon>Chromadorea</taxon>
        <taxon>Rhabditida</taxon>
        <taxon>Rhabditina</taxon>
        <taxon>Rhabditomorpha</taxon>
        <taxon>Strongyloidea</taxon>
        <taxon>Ancylostomatidae</taxon>
        <taxon>Ancylostomatinae</taxon>
        <taxon>Ancylostoma</taxon>
    </lineage>
</organism>
<dbReference type="Gene3D" id="2.40.37.10">
    <property type="entry name" value="Lyase, Ornithine Decarboxylase, Chain A, domain 1"/>
    <property type="match status" value="1"/>
</dbReference>
<dbReference type="PRINTS" id="PR01182">
    <property type="entry name" value="ORNDCRBXLASE"/>
</dbReference>
<evidence type="ECO:0000313" key="3">
    <source>
        <dbReference type="Proteomes" id="UP000024635"/>
    </source>
</evidence>
<dbReference type="Gene3D" id="3.20.20.10">
    <property type="entry name" value="Alanine racemase"/>
    <property type="match status" value="1"/>
</dbReference>
<protein>
    <recommendedName>
        <fullName evidence="1">Orn/DAP/Arg decarboxylase 2 N-terminal domain-containing protein</fullName>
    </recommendedName>
</protein>
<dbReference type="EMBL" id="JARK01000092">
    <property type="protein sequence ID" value="EYC43476.1"/>
    <property type="molecule type" value="Genomic_DNA"/>
</dbReference>
<dbReference type="InterPro" id="IPR002433">
    <property type="entry name" value="Orn_de-COase"/>
</dbReference>
<dbReference type="InterPro" id="IPR029066">
    <property type="entry name" value="PLP-binding_barrel"/>
</dbReference>
<evidence type="ECO:0000259" key="1">
    <source>
        <dbReference type="Pfam" id="PF02784"/>
    </source>
</evidence>
<dbReference type="STRING" id="53326.A0A016WV51"/>
<dbReference type="PRINTS" id="PR01179">
    <property type="entry name" value="ODADCRBXLASE"/>
</dbReference>